<reference evidence="2 3" key="1">
    <citation type="submission" date="2016-10" db="EMBL/GenBank/DDBJ databases">
        <authorList>
            <person name="de Groot N.N."/>
        </authorList>
    </citation>
    <scope>NUCLEOTIDE SEQUENCE [LARGE SCALE GENOMIC DNA]</scope>
    <source>
        <strain evidence="3">L7-484,KACC 16230,DSM 25025</strain>
    </source>
</reference>
<name>A0A1H0LML7_9HYPH</name>
<dbReference type="Proteomes" id="UP000198793">
    <property type="component" value="Unassembled WGS sequence"/>
</dbReference>
<evidence type="ECO:0000313" key="3">
    <source>
        <dbReference type="Proteomes" id="UP000198793"/>
    </source>
</evidence>
<accession>A0A1H0LML7</accession>
<proteinExistence type="predicted"/>
<evidence type="ECO:0000313" key="2">
    <source>
        <dbReference type="EMBL" id="SDO69407.1"/>
    </source>
</evidence>
<evidence type="ECO:0000256" key="1">
    <source>
        <dbReference type="SAM" id="MobiDB-lite"/>
    </source>
</evidence>
<feature type="region of interest" description="Disordered" evidence="1">
    <location>
        <begin position="189"/>
        <end position="213"/>
    </location>
</feature>
<sequence length="279" mass="29739">MATGAMRAAKRRPDWPWAGTGALLVLLLPVPVAADPPVPGYAAVKRDAPARLSRANVRLALAPVDWPQHGMLVAIGSVVSPRARWLVVDLDQMTVRRATTRLADGGGPARIESERIHTISADERRDAIASGNEVWSRRDSDPPVLGEPTDRLCSVVLFDGDDVLHETGSDCPRPRLVAVLEAVAMSAANRTGSPGHAPAPRPAAAPIGSAHREPDGTLVLDLRAEGEDGSVAGHGELRYAPGHPDYNHVLSHLGSIPPGGEVLVRPFPSRWPDESERPR</sequence>
<keyword evidence="3" id="KW-1185">Reference proteome</keyword>
<gene>
    <name evidence="2" type="ORF">SAMN05192530_110106</name>
</gene>
<protein>
    <submittedName>
        <fullName evidence="2">Uncharacterized protein</fullName>
    </submittedName>
</protein>
<dbReference type="AlphaFoldDB" id="A0A1H0LML7"/>
<feature type="region of interest" description="Disordered" evidence="1">
    <location>
        <begin position="257"/>
        <end position="279"/>
    </location>
</feature>
<organism evidence="2 3">
    <name type="scientific">Aureimonas jatrophae</name>
    <dbReference type="NCBI Taxonomy" id="1166073"/>
    <lineage>
        <taxon>Bacteria</taxon>
        <taxon>Pseudomonadati</taxon>
        <taxon>Pseudomonadota</taxon>
        <taxon>Alphaproteobacteria</taxon>
        <taxon>Hyphomicrobiales</taxon>
        <taxon>Aurantimonadaceae</taxon>
        <taxon>Aureimonas</taxon>
    </lineage>
</organism>
<dbReference type="EMBL" id="FNIT01000010">
    <property type="protein sequence ID" value="SDO69407.1"/>
    <property type="molecule type" value="Genomic_DNA"/>
</dbReference>